<evidence type="ECO:0000256" key="2">
    <source>
        <dbReference type="ARBA" id="ARBA00022475"/>
    </source>
</evidence>
<name>A0ABS7DMW9_9FIRM</name>
<accession>A0ABS7DMW9</accession>
<feature type="transmembrane region" description="Helical" evidence="6">
    <location>
        <begin position="306"/>
        <end position="323"/>
    </location>
</feature>
<dbReference type="EMBL" id="JAGFNZ010000002">
    <property type="protein sequence ID" value="MBW7572651.1"/>
    <property type="molecule type" value="Genomic_DNA"/>
</dbReference>
<feature type="transmembrane region" description="Helical" evidence="6">
    <location>
        <begin position="12"/>
        <end position="37"/>
    </location>
</feature>
<gene>
    <name evidence="7" type="ORF">J5W02_07470</name>
</gene>
<keyword evidence="4 6" id="KW-1133">Transmembrane helix</keyword>
<evidence type="ECO:0000256" key="1">
    <source>
        <dbReference type="ARBA" id="ARBA00004651"/>
    </source>
</evidence>
<evidence type="ECO:0000256" key="6">
    <source>
        <dbReference type="SAM" id="Phobius"/>
    </source>
</evidence>
<evidence type="ECO:0000313" key="8">
    <source>
        <dbReference type="Proteomes" id="UP000719942"/>
    </source>
</evidence>
<feature type="transmembrane region" description="Helical" evidence="6">
    <location>
        <begin position="172"/>
        <end position="193"/>
    </location>
</feature>
<evidence type="ECO:0000256" key="3">
    <source>
        <dbReference type="ARBA" id="ARBA00022692"/>
    </source>
</evidence>
<protein>
    <submittedName>
        <fullName evidence="7">ABC transporter permease</fullName>
    </submittedName>
</protein>
<keyword evidence="3 6" id="KW-0812">Transmembrane</keyword>
<dbReference type="Proteomes" id="UP000719942">
    <property type="component" value="Unassembled WGS sequence"/>
</dbReference>
<feature type="transmembrane region" description="Helical" evidence="6">
    <location>
        <begin position="134"/>
        <end position="152"/>
    </location>
</feature>
<dbReference type="PANTHER" id="PTHR32196:SF19">
    <property type="entry name" value="GALACTOFURANOSE TRANSPORTER PERMEASE PROTEIN YTFT"/>
    <property type="match status" value="1"/>
</dbReference>
<dbReference type="RefSeq" id="WP_219965041.1">
    <property type="nucleotide sequence ID" value="NZ_JAGFNZ010000002.1"/>
</dbReference>
<keyword evidence="5 6" id="KW-0472">Membrane</keyword>
<evidence type="ECO:0000256" key="4">
    <source>
        <dbReference type="ARBA" id="ARBA00022989"/>
    </source>
</evidence>
<feature type="transmembrane region" description="Helical" evidence="6">
    <location>
        <begin position="105"/>
        <end position="127"/>
    </location>
</feature>
<reference evidence="7 8" key="1">
    <citation type="submission" date="2021-03" db="EMBL/GenBank/DDBJ databases">
        <title>Caproiciproducens sp. nov. isolated from feces of cow.</title>
        <authorList>
            <person name="Choi J.-Y."/>
        </authorList>
    </citation>
    <scope>NUCLEOTIDE SEQUENCE [LARGE SCALE GENOMIC DNA]</scope>
    <source>
        <strain evidence="7 8">AGMB10547</strain>
    </source>
</reference>
<proteinExistence type="predicted"/>
<sequence>MEKIKKLSKYQGFWPVIVLLAILLINGIVSGGSFFEIKIVDAHLYGRLIDILRNGSKLMLLATGMTFVLATGGTDISVGSVMAISGAIACSIVDGRILPGAGQNVQVAILLALLGGMLCGAWNGFLVSKIKIQPIVATMILMVAGRGIAQLITDGKIVTVTSDSYYFINGGYILGLPFPLFIVLFVVVLVLLFTKKTAFGLFLESTGCNPVSSHFAGINVNNIKWLVYTFCGVTAAVAGLIESAGIKGADCNNAGLFMELDAILAVAIGGTSLNGGRFSVPASLAGALIIQSITTSVYAMGIAPEITAVVKAVIVICICLFQSPEFKEKMGKRFSGHQQERMAKPV</sequence>
<evidence type="ECO:0000313" key="7">
    <source>
        <dbReference type="EMBL" id="MBW7572651.1"/>
    </source>
</evidence>
<dbReference type="CDD" id="cd06579">
    <property type="entry name" value="TM_PBP1_transp_AraH_like"/>
    <property type="match status" value="1"/>
</dbReference>
<comment type="caution">
    <text evidence="7">The sequence shown here is derived from an EMBL/GenBank/DDBJ whole genome shotgun (WGS) entry which is preliminary data.</text>
</comment>
<feature type="transmembrane region" description="Helical" evidence="6">
    <location>
        <begin position="278"/>
        <end position="300"/>
    </location>
</feature>
<keyword evidence="8" id="KW-1185">Reference proteome</keyword>
<comment type="subcellular location">
    <subcellularLocation>
        <location evidence="1">Cell membrane</location>
        <topology evidence="1">Multi-pass membrane protein</topology>
    </subcellularLocation>
</comment>
<dbReference type="Pfam" id="PF02653">
    <property type="entry name" value="BPD_transp_2"/>
    <property type="match status" value="1"/>
</dbReference>
<organism evidence="7 8">
    <name type="scientific">Caproiciproducens faecalis</name>
    <dbReference type="NCBI Taxonomy" id="2820301"/>
    <lineage>
        <taxon>Bacteria</taxon>
        <taxon>Bacillati</taxon>
        <taxon>Bacillota</taxon>
        <taxon>Clostridia</taxon>
        <taxon>Eubacteriales</taxon>
        <taxon>Acutalibacteraceae</taxon>
        <taxon>Caproiciproducens</taxon>
    </lineage>
</organism>
<dbReference type="PANTHER" id="PTHR32196">
    <property type="entry name" value="ABC TRANSPORTER PERMEASE PROTEIN YPHD-RELATED-RELATED"/>
    <property type="match status" value="1"/>
</dbReference>
<evidence type="ECO:0000256" key="5">
    <source>
        <dbReference type="ARBA" id="ARBA00023136"/>
    </source>
</evidence>
<keyword evidence="2" id="KW-1003">Cell membrane</keyword>
<dbReference type="InterPro" id="IPR001851">
    <property type="entry name" value="ABC_transp_permease"/>
</dbReference>